<dbReference type="Pfam" id="PF05825">
    <property type="entry name" value="PSP94"/>
    <property type="match status" value="1"/>
</dbReference>
<dbReference type="RefSeq" id="XP_054838071.1">
    <property type="nucleotide sequence ID" value="XM_054982096.1"/>
</dbReference>
<reference evidence="7" key="1">
    <citation type="submission" date="2025-08" db="UniProtKB">
        <authorList>
            <consortium name="RefSeq"/>
        </authorList>
    </citation>
    <scope>IDENTIFICATION</scope>
    <source>
        <tissue evidence="7">Blood</tissue>
    </source>
</reference>
<keyword evidence="6" id="KW-1185">Reference proteome</keyword>
<name>A0AA97JIH4_EUBMA</name>
<evidence type="ECO:0000256" key="5">
    <source>
        <dbReference type="SAM" id="SignalP"/>
    </source>
</evidence>
<comment type="subcellular location">
    <subcellularLocation>
        <location evidence="1">Secreted</location>
    </subcellularLocation>
</comment>
<protein>
    <submittedName>
        <fullName evidence="7">Beta-microseminoprotein</fullName>
    </submittedName>
</protein>
<evidence type="ECO:0000256" key="4">
    <source>
        <dbReference type="ARBA" id="ARBA00023157"/>
    </source>
</evidence>
<feature type="chain" id="PRO_5041640141" evidence="5">
    <location>
        <begin position="21"/>
        <end position="107"/>
    </location>
</feature>
<evidence type="ECO:0000313" key="7">
    <source>
        <dbReference type="RefSeq" id="XP_054838071.1"/>
    </source>
</evidence>
<comment type="similarity">
    <text evidence="2">Belongs to the beta-microseminoprotein family.</text>
</comment>
<accession>A0AA97JIH4</accession>
<dbReference type="PANTHER" id="PTHR10500">
    <property type="entry name" value="BETA-MICROSEMINOPROTEIN"/>
    <property type="match status" value="1"/>
</dbReference>
<dbReference type="Gene3D" id="2.10.70.10">
    <property type="entry name" value="Complement Module, domain 1"/>
    <property type="match status" value="1"/>
</dbReference>
<keyword evidence="5" id="KW-0732">Signal</keyword>
<evidence type="ECO:0000256" key="3">
    <source>
        <dbReference type="ARBA" id="ARBA00022525"/>
    </source>
</evidence>
<feature type="signal peptide" evidence="5">
    <location>
        <begin position="1"/>
        <end position="20"/>
    </location>
</feature>
<dbReference type="PANTHER" id="PTHR10500:SF7">
    <property type="entry name" value="BETA-MICROSEMINOPROTEIN"/>
    <property type="match status" value="1"/>
</dbReference>
<dbReference type="GO" id="GO:0005576">
    <property type="term" value="C:extracellular region"/>
    <property type="evidence" value="ECO:0007669"/>
    <property type="project" value="UniProtKB-SubCell"/>
</dbReference>
<proteinExistence type="inferred from homology"/>
<sequence length="107" mass="12353">MRYLLLSLLILALLRTFCEARCWRKPVGKNGCIKHGKLHQVHTVWRTNDCERCECKPEELVCCSQVFTPTNYDKKKCVPMFHKPSCSIHVVKKNNPLEFCKVFAGVG</sequence>
<evidence type="ECO:0000256" key="1">
    <source>
        <dbReference type="ARBA" id="ARBA00004613"/>
    </source>
</evidence>
<dbReference type="InterPro" id="IPR008735">
    <property type="entry name" value="PSP94"/>
</dbReference>
<dbReference type="GeneID" id="129331671"/>
<organism evidence="6 7">
    <name type="scientific">Eublepharis macularius</name>
    <name type="common">Leopard gecko</name>
    <name type="synonym">Cyrtodactylus macularius</name>
    <dbReference type="NCBI Taxonomy" id="481883"/>
    <lineage>
        <taxon>Eukaryota</taxon>
        <taxon>Metazoa</taxon>
        <taxon>Chordata</taxon>
        <taxon>Craniata</taxon>
        <taxon>Vertebrata</taxon>
        <taxon>Euteleostomi</taxon>
        <taxon>Lepidosauria</taxon>
        <taxon>Squamata</taxon>
        <taxon>Bifurcata</taxon>
        <taxon>Gekkota</taxon>
        <taxon>Eublepharidae</taxon>
        <taxon>Eublepharinae</taxon>
        <taxon>Eublepharis</taxon>
    </lineage>
</organism>
<evidence type="ECO:0000256" key="2">
    <source>
        <dbReference type="ARBA" id="ARBA00010352"/>
    </source>
</evidence>
<dbReference type="KEGG" id="emc:129331671"/>
<keyword evidence="4" id="KW-1015">Disulfide bond</keyword>
<dbReference type="Proteomes" id="UP001190640">
    <property type="component" value="Chromosome 6"/>
</dbReference>
<dbReference type="AlphaFoldDB" id="A0AA97JIH4"/>
<keyword evidence="3" id="KW-0964">Secreted</keyword>
<dbReference type="CTD" id="4477"/>
<dbReference type="Gene3D" id="2.20.25.590">
    <property type="match status" value="1"/>
</dbReference>
<gene>
    <name evidence="7" type="primary">MSMB</name>
</gene>
<evidence type="ECO:0000313" key="6">
    <source>
        <dbReference type="Proteomes" id="UP001190640"/>
    </source>
</evidence>